<evidence type="ECO:0000313" key="5">
    <source>
        <dbReference type="Proteomes" id="UP000198744"/>
    </source>
</evidence>
<sequence>MTSVSVRPWQLVDLPAIRALIWRSWLATYSGFIPREDLRTYFDAHYTLKALQAHFADEYVSGFVLEQEGNLCGYARTRIHLEMDRFHLASLYLLPEFEGRGLGGILLQEVLNEAGRRGFDNLWLGVMVPNTRALAWYQKRGFDFLVSMPFTMGDTTVDHLIGCLKIDKR</sequence>
<accession>A0A1H7Z714</accession>
<evidence type="ECO:0000256" key="1">
    <source>
        <dbReference type="ARBA" id="ARBA00022679"/>
    </source>
</evidence>
<gene>
    <name evidence="4" type="ORF">SAMN04489760_1214</name>
</gene>
<dbReference type="InterPro" id="IPR000182">
    <property type="entry name" value="GNAT_dom"/>
</dbReference>
<dbReference type="GO" id="GO:0016747">
    <property type="term" value="F:acyltransferase activity, transferring groups other than amino-acyl groups"/>
    <property type="evidence" value="ECO:0007669"/>
    <property type="project" value="InterPro"/>
</dbReference>
<keyword evidence="4" id="KW-0689">Ribosomal protein</keyword>
<feature type="domain" description="N-acetyltransferase" evidence="3">
    <location>
        <begin position="4"/>
        <end position="167"/>
    </location>
</feature>
<dbReference type="InterPro" id="IPR016181">
    <property type="entry name" value="Acyl_CoA_acyltransferase"/>
</dbReference>
<dbReference type="OrthoDB" id="9789603at2"/>
<keyword evidence="1" id="KW-0808">Transferase</keyword>
<dbReference type="PANTHER" id="PTHR43877">
    <property type="entry name" value="AMINOALKYLPHOSPHONATE N-ACETYLTRANSFERASE-RELATED-RELATED"/>
    <property type="match status" value="1"/>
</dbReference>
<dbReference type="PROSITE" id="PS51186">
    <property type="entry name" value="GNAT"/>
    <property type="match status" value="1"/>
</dbReference>
<dbReference type="Pfam" id="PF00583">
    <property type="entry name" value="Acetyltransf_1"/>
    <property type="match status" value="1"/>
</dbReference>
<dbReference type="GO" id="GO:0005840">
    <property type="term" value="C:ribosome"/>
    <property type="evidence" value="ECO:0007669"/>
    <property type="project" value="UniProtKB-KW"/>
</dbReference>
<dbReference type="Proteomes" id="UP000198744">
    <property type="component" value="Unassembled WGS sequence"/>
</dbReference>
<dbReference type="CDD" id="cd04301">
    <property type="entry name" value="NAT_SF"/>
    <property type="match status" value="1"/>
</dbReference>
<evidence type="ECO:0000259" key="3">
    <source>
        <dbReference type="PROSITE" id="PS51186"/>
    </source>
</evidence>
<dbReference type="InterPro" id="IPR050832">
    <property type="entry name" value="Bact_Acetyltransf"/>
</dbReference>
<keyword evidence="2" id="KW-0012">Acyltransferase</keyword>
<reference evidence="4 5" key="1">
    <citation type="submission" date="2016-10" db="EMBL/GenBank/DDBJ databases">
        <authorList>
            <person name="de Groot N.N."/>
        </authorList>
    </citation>
    <scope>NUCLEOTIDE SEQUENCE [LARGE SCALE GENOMIC DNA]</scope>
    <source>
        <strain evidence="4 5">DSM 8423</strain>
    </source>
</reference>
<dbReference type="AlphaFoldDB" id="A0A1H7Z714"/>
<dbReference type="STRING" id="43775.SAMN04489760_1214"/>
<organism evidence="4 5">
    <name type="scientific">Syntrophus gentianae</name>
    <dbReference type="NCBI Taxonomy" id="43775"/>
    <lineage>
        <taxon>Bacteria</taxon>
        <taxon>Pseudomonadati</taxon>
        <taxon>Thermodesulfobacteriota</taxon>
        <taxon>Syntrophia</taxon>
        <taxon>Syntrophales</taxon>
        <taxon>Syntrophaceae</taxon>
        <taxon>Syntrophus</taxon>
    </lineage>
</organism>
<dbReference type="RefSeq" id="WP_093884096.1">
    <property type="nucleotide sequence ID" value="NZ_FOBS01000021.1"/>
</dbReference>
<proteinExistence type="predicted"/>
<evidence type="ECO:0000313" key="4">
    <source>
        <dbReference type="EMBL" id="SEM54402.1"/>
    </source>
</evidence>
<protein>
    <submittedName>
        <fullName evidence="4">Ribosomal protein S18 acetylase RimI</fullName>
    </submittedName>
</protein>
<name>A0A1H7Z714_9BACT</name>
<keyword evidence="5" id="KW-1185">Reference proteome</keyword>
<dbReference type="Gene3D" id="3.40.630.30">
    <property type="match status" value="1"/>
</dbReference>
<evidence type="ECO:0000256" key="2">
    <source>
        <dbReference type="ARBA" id="ARBA00023315"/>
    </source>
</evidence>
<dbReference type="EMBL" id="FOBS01000021">
    <property type="protein sequence ID" value="SEM54402.1"/>
    <property type="molecule type" value="Genomic_DNA"/>
</dbReference>
<keyword evidence="4" id="KW-0687">Ribonucleoprotein</keyword>
<dbReference type="SUPFAM" id="SSF55729">
    <property type="entry name" value="Acyl-CoA N-acyltransferases (Nat)"/>
    <property type="match status" value="1"/>
</dbReference>